<dbReference type="EMBL" id="CP039350">
    <property type="protein sequence ID" value="QCD95939.1"/>
    <property type="molecule type" value="Genomic_DNA"/>
</dbReference>
<dbReference type="Proteomes" id="UP000501690">
    <property type="component" value="Linkage Group LG6"/>
</dbReference>
<gene>
    <name evidence="1" type="ORF">DEO72_LG6g637</name>
</gene>
<organism evidence="1 2">
    <name type="scientific">Vigna unguiculata</name>
    <name type="common">Cowpea</name>
    <dbReference type="NCBI Taxonomy" id="3917"/>
    <lineage>
        <taxon>Eukaryota</taxon>
        <taxon>Viridiplantae</taxon>
        <taxon>Streptophyta</taxon>
        <taxon>Embryophyta</taxon>
        <taxon>Tracheophyta</taxon>
        <taxon>Spermatophyta</taxon>
        <taxon>Magnoliopsida</taxon>
        <taxon>eudicotyledons</taxon>
        <taxon>Gunneridae</taxon>
        <taxon>Pentapetalae</taxon>
        <taxon>rosids</taxon>
        <taxon>fabids</taxon>
        <taxon>Fabales</taxon>
        <taxon>Fabaceae</taxon>
        <taxon>Papilionoideae</taxon>
        <taxon>50 kb inversion clade</taxon>
        <taxon>NPAAA clade</taxon>
        <taxon>indigoferoid/millettioid clade</taxon>
        <taxon>Phaseoleae</taxon>
        <taxon>Vigna</taxon>
    </lineage>
</organism>
<accession>A0A4D6M3M7</accession>
<evidence type="ECO:0000313" key="2">
    <source>
        <dbReference type="Proteomes" id="UP000501690"/>
    </source>
</evidence>
<protein>
    <submittedName>
        <fullName evidence="1">Uncharacterized protein</fullName>
    </submittedName>
</protein>
<reference evidence="1 2" key="1">
    <citation type="submission" date="2019-04" db="EMBL/GenBank/DDBJ databases">
        <title>An improved genome assembly and genetic linkage map for asparagus bean, Vigna unguiculata ssp. sesquipedialis.</title>
        <authorList>
            <person name="Xia Q."/>
            <person name="Zhang R."/>
            <person name="Dong Y."/>
        </authorList>
    </citation>
    <scope>NUCLEOTIDE SEQUENCE [LARGE SCALE GENOMIC DNA]</scope>
    <source>
        <tissue evidence="1">Leaf</tissue>
    </source>
</reference>
<dbReference type="AlphaFoldDB" id="A0A4D6M3M7"/>
<sequence length="102" mass="12109">MEAATLVGSKLSDHREPVQHLETSTIFNLLHNHVKHHHLRAPPWQPLCTCSRNNCRFQPPWQWKHLYQREHHRATMEPAPVHTHQYRAMFNHENAAEPRTSN</sequence>
<evidence type="ECO:0000313" key="1">
    <source>
        <dbReference type="EMBL" id="QCD95939.1"/>
    </source>
</evidence>
<proteinExistence type="predicted"/>
<name>A0A4D6M3M7_VIGUN</name>
<keyword evidence="2" id="KW-1185">Reference proteome</keyword>